<evidence type="ECO:0000313" key="3">
    <source>
        <dbReference type="Proteomes" id="UP001595912"/>
    </source>
</evidence>
<accession>A0ABV9W8B3</accession>
<feature type="transmembrane region" description="Helical" evidence="1">
    <location>
        <begin position="157"/>
        <end position="175"/>
    </location>
</feature>
<keyword evidence="1" id="KW-0472">Membrane</keyword>
<dbReference type="Pfam" id="PF06912">
    <property type="entry name" value="DUF1275"/>
    <property type="match status" value="1"/>
</dbReference>
<evidence type="ECO:0000313" key="2">
    <source>
        <dbReference type="EMBL" id="MFC5004738.1"/>
    </source>
</evidence>
<keyword evidence="3" id="KW-1185">Reference proteome</keyword>
<sequence length="241" mass="23222">MPPARCGAAHAARGAGYAPPVKAPDTVGWRLAGLAAAAGCLDAVCVARLGGVFASVVTGNLVQLGRAVAAADGWLAAGAGTGVAGYALGVAAATAALRGRGAWAVAVAEVMLLGGVAAGWLAVGGQPDRWVALALLAFSVVAMGVQSVVTIGTGVRGASTTYLTGTLTGIVRAGVLDPHGFATGFGGAGRLLALLCGAVVGAVLLRVAPLWAPVPALLLVAAAAVAGPRAGRRPAAGRGDR</sequence>
<name>A0ABV9W8B3_9ACTN</name>
<feature type="transmembrane region" description="Helical" evidence="1">
    <location>
        <begin position="74"/>
        <end position="97"/>
    </location>
</feature>
<dbReference type="EMBL" id="JBHSIU010000066">
    <property type="protein sequence ID" value="MFC5004738.1"/>
    <property type="molecule type" value="Genomic_DNA"/>
</dbReference>
<dbReference type="Proteomes" id="UP001595912">
    <property type="component" value="Unassembled WGS sequence"/>
</dbReference>
<dbReference type="PANTHER" id="PTHR37314:SF4">
    <property type="entry name" value="UPF0700 TRANSMEMBRANE PROTEIN YOAK"/>
    <property type="match status" value="1"/>
</dbReference>
<organism evidence="2 3">
    <name type="scientific">Dactylosporangium cerinum</name>
    <dbReference type="NCBI Taxonomy" id="1434730"/>
    <lineage>
        <taxon>Bacteria</taxon>
        <taxon>Bacillati</taxon>
        <taxon>Actinomycetota</taxon>
        <taxon>Actinomycetes</taxon>
        <taxon>Micromonosporales</taxon>
        <taxon>Micromonosporaceae</taxon>
        <taxon>Dactylosporangium</taxon>
    </lineage>
</organism>
<feature type="transmembrane region" description="Helical" evidence="1">
    <location>
        <begin position="103"/>
        <end position="123"/>
    </location>
</feature>
<feature type="transmembrane region" description="Helical" evidence="1">
    <location>
        <begin position="130"/>
        <end position="151"/>
    </location>
</feature>
<protein>
    <submittedName>
        <fullName evidence="2">DUF1275 family protein</fullName>
    </submittedName>
</protein>
<keyword evidence="1" id="KW-1133">Transmembrane helix</keyword>
<keyword evidence="1" id="KW-0812">Transmembrane</keyword>
<proteinExistence type="predicted"/>
<feature type="transmembrane region" description="Helical" evidence="1">
    <location>
        <begin position="211"/>
        <end position="231"/>
    </location>
</feature>
<dbReference type="PANTHER" id="PTHR37314">
    <property type="entry name" value="SLR0142 PROTEIN"/>
    <property type="match status" value="1"/>
</dbReference>
<feature type="transmembrane region" description="Helical" evidence="1">
    <location>
        <begin position="187"/>
        <end position="205"/>
    </location>
</feature>
<reference evidence="3" key="1">
    <citation type="journal article" date="2019" name="Int. J. Syst. Evol. Microbiol.">
        <title>The Global Catalogue of Microorganisms (GCM) 10K type strain sequencing project: providing services to taxonomists for standard genome sequencing and annotation.</title>
        <authorList>
            <consortium name="The Broad Institute Genomics Platform"/>
            <consortium name="The Broad Institute Genome Sequencing Center for Infectious Disease"/>
            <person name="Wu L."/>
            <person name="Ma J."/>
        </authorList>
    </citation>
    <scope>NUCLEOTIDE SEQUENCE [LARGE SCALE GENOMIC DNA]</scope>
    <source>
        <strain evidence="3">CGMCC 4.7152</strain>
    </source>
</reference>
<dbReference type="RefSeq" id="WP_380124905.1">
    <property type="nucleotide sequence ID" value="NZ_JBHSIU010000066.1"/>
</dbReference>
<dbReference type="InterPro" id="IPR010699">
    <property type="entry name" value="DUF1275"/>
</dbReference>
<comment type="caution">
    <text evidence="2">The sequence shown here is derived from an EMBL/GenBank/DDBJ whole genome shotgun (WGS) entry which is preliminary data.</text>
</comment>
<gene>
    <name evidence="2" type="ORF">ACFPIJ_43795</name>
</gene>
<evidence type="ECO:0000256" key="1">
    <source>
        <dbReference type="SAM" id="Phobius"/>
    </source>
</evidence>